<dbReference type="CDD" id="cd02253">
    <property type="entry name" value="DmpA"/>
    <property type="match status" value="1"/>
</dbReference>
<organism evidence="3 4">
    <name type="scientific">Microvirga thermotolerans</name>
    <dbReference type="NCBI Taxonomy" id="2651334"/>
    <lineage>
        <taxon>Bacteria</taxon>
        <taxon>Pseudomonadati</taxon>
        <taxon>Pseudomonadota</taxon>
        <taxon>Alphaproteobacteria</taxon>
        <taxon>Hyphomicrobiales</taxon>
        <taxon>Methylobacteriaceae</taxon>
        <taxon>Microvirga</taxon>
    </lineage>
</organism>
<dbReference type="Proteomes" id="UP000325614">
    <property type="component" value="Chromosome"/>
</dbReference>
<sequence length="351" mass="36123">MNLGVRARAMGLACGRLPTGARNGIGDVPGVGVGHRTLIEGNVRTGVTAVLPHGRNVYREKPVAAAHVLNGFGKSIGLVQVEELGTLETPLLLTNTLSVGTCATALVRHAVAGNPDIGRETATVNPVVLECNDGWLSDIQALAVTEDDARLAIESASPDFAVGAVGAGCGMSTFGFKGGIGTASRRLNLDGTDFHLGVLVLSNFGRSGDLRLPDGRLVAPGGGRGRATAEKGSVIVVAATDIPLSDRQLKRVVRRSGVGLARLGAFWGHGSGDIAVGFTTANLVHHDGTAALATQGVLNENRIDLLFEAMADATQEAVLDALVAADPMTGRDGHSRPSLRDALNHDPSPKA</sequence>
<reference evidence="3 4" key="1">
    <citation type="submission" date="2019-10" db="EMBL/GenBank/DDBJ databases">
        <title>Isolation, Identification of Microvirga thermotolerans HR1, a novel thermophilic bacterium and Comparative Genomics of the genus Microvirga.</title>
        <authorList>
            <person name="Li J."/>
            <person name="Zhang W."/>
            <person name="Lin M."/>
            <person name="Wang J."/>
        </authorList>
    </citation>
    <scope>NUCLEOTIDE SEQUENCE [LARGE SCALE GENOMIC DNA]</scope>
    <source>
        <strain evidence="3 4">HR1</strain>
    </source>
</reference>
<keyword evidence="4" id="KW-1185">Reference proteome</keyword>
<evidence type="ECO:0000313" key="3">
    <source>
        <dbReference type="EMBL" id="QFU15130.1"/>
    </source>
</evidence>
<evidence type="ECO:0000313" key="4">
    <source>
        <dbReference type="Proteomes" id="UP000325614"/>
    </source>
</evidence>
<dbReference type="RefSeq" id="WP_152584780.1">
    <property type="nucleotide sequence ID" value="NZ_CP045423.1"/>
</dbReference>
<gene>
    <name evidence="3" type="ORF">GDR74_02270</name>
</gene>
<dbReference type="Pfam" id="PF03576">
    <property type="entry name" value="Peptidase_S58"/>
    <property type="match status" value="1"/>
</dbReference>
<protein>
    <submittedName>
        <fullName evidence="3">S58 family peptidase</fullName>
    </submittedName>
</protein>
<dbReference type="AlphaFoldDB" id="A0A5P9JUL2"/>
<feature type="region of interest" description="Disordered" evidence="2">
    <location>
        <begin position="329"/>
        <end position="351"/>
    </location>
</feature>
<dbReference type="InterPro" id="IPR016117">
    <property type="entry name" value="ArgJ-like_dom_sf"/>
</dbReference>
<evidence type="ECO:0000256" key="2">
    <source>
        <dbReference type="SAM" id="MobiDB-lite"/>
    </source>
</evidence>
<comment type="similarity">
    <text evidence="1">Belongs to the peptidase S58 family.</text>
</comment>
<dbReference type="EMBL" id="CP045423">
    <property type="protein sequence ID" value="QFU15130.1"/>
    <property type="molecule type" value="Genomic_DNA"/>
</dbReference>
<dbReference type="PANTHER" id="PTHR36512:SF3">
    <property type="entry name" value="BLR5678 PROTEIN"/>
    <property type="match status" value="1"/>
</dbReference>
<evidence type="ECO:0000256" key="1">
    <source>
        <dbReference type="ARBA" id="ARBA00007068"/>
    </source>
</evidence>
<name>A0A5P9JUL2_9HYPH</name>
<dbReference type="PANTHER" id="PTHR36512">
    <property type="entry name" value="D-AMINOPEPTIDASE"/>
    <property type="match status" value="1"/>
</dbReference>
<accession>A0A5P9JUL2</accession>
<dbReference type="KEGG" id="mico:GDR74_02270"/>
<proteinExistence type="inferred from homology"/>
<dbReference type="Gene3D" id="3.60.70.12">
    <property type="entry name" value="L-amino peptidase D-ALA esterase/amidase"/>
    <property type="match status" value="1"/>
</dbReference>
<dbReference type="InterPro" id="IPR005321">
    <property type="entry name" value="Peptidase_S58_DmpA"/>
</dbReference>
<dbReference type="SUPFAM" id="SSF56266">
    <property type="entry name" value="DmpA/ArgJ-like"/>
    <property type="match status" value="1"/>
</dbReference>
<dbReference type="GO" id="GO:0004177">
    <property type="term" value="F:aminopeptidase activity"/>
    <property type="evidence" value="ECO:0007669"/>
    <property type="project" value="TreeGrafter"/>
</dbReference>